<dbReference type="InParanoid" id="A0A3Q7GMT0"/>
<organism evidence="2">
    <name type="scientific">Solanum lycopersicum</name>
    <name type="common">Tomato</name>
    <name type="synonym">Lycopersicon esculentum</name>
    <dbReference type="NCBI Taxonomy" id="4081"/>
    <lineage>
        <taxon>Eukaryota</taxon>
        <taxon>Viridiplantae</taxon>
        <taxon>Streptophyta</taxon>
        <taxon>Embryophyta</taxon>
        <taxon>Tracheophyta</taxon>
        <taxon>Spermatophyta</taxon>
        <taxon>Magnoliopsida</taxon>
        <taxon>eudicotyledons</taxon>
        <taxon>Gunneridae</taxon>
        <taxon>Pentapetalae</taxon>
        <taxon>asterids</taxon>
        <taxon>lamiids</taxon>
        <taxon>Solanales</taxon>
        <taxon>Solanaceae</taxon>
        <taxon>Solanoideae</taxon>
        <taxon>Solaneae</taxon>
        <taxon>Solanum</taxon>
        <taxon>Solanum subgen. Lycopersicon</taxon>
    </lineage>
</organism>
<reference evidence="2" key="2">
    <citation type="submission" date="2019-01" db="UniProtKB">
        <authorList>
            <consortium name="EnsemblPlants"/>
        </authorList>
    </citation>
    <scope>IDENTIFICATION</scope>
    <source>
        <strain evidence="2">cv. Heinz 1706</strain>
    </source>
</reference>
<evidence type="ECO:0000313" key="3">
    <source>
        <dbReference type="Proteomes" id="UP000004994"/>
    </source>
</evidence>
<dbReference type="EnsemblPlants" id="Solyc05g052660.1.1">
    <property type="protein sequence ID" value="Solyc05g052660.1.1.1"/>
    <property type="gene ID" value="Solyc05g052660.1"/>
</dbReference>
<dbReference type="PaxDb" id="4081-Solyc05g052660.1.1"/>
<dbReference type="Gramene" id="Solyc05g052660.1.1">
    <property type="protein sequence ID" value="Solyc05g052660.1.1.1"/>
    <property type="gene ID" value="Solyc05g052660.1"/>
</dbReference>
<feature type="compositionally biased region" description="Polar residues" evidence="1">
    <location>
        <begin position="1"/>
        <end position="10"/>
    </location>
</feature>
<keyword evidence="3" id="KW-1185">Reference proteome</keyword>
<accession>A0A3Q7GMT0</accession>
<sequence length="113" mass="12034">MNSGSDSRASIVSGDKITSKSTLPPPSLPGNADIFPSNLLARPLRTATGLPHPKSFSYIGNLGELPIVSIAPSKFPNGKHRGSFSQSPTNFLTIKSSCAFTFLFNCSAHQRRS</sequence>
<dbReference type="AlphaFoldDB" id="A0A3Q7GMT0"/>
<name>A0A3Q7GMT0_SOLLC</name>
<dbReference type="OMA" id="FRWIKVP"/>
<protein>
    <submittedName>
        <fullName evidence="2">Uncharacterized protein</fullName>
    </submittedName>
</protein>
<evidence type="ECO:0000256" key="1">
    <source>
        <dbReference type="SAM" id="MobiDB-lite"/>
    </source>
</evidence>
<reference evidence="2" key="1">
    <citation type="journal article" date="2012" name="Nature">
        <title>The tomato genome sequence provides insights into fleshy fruit evolution.</title>
        <authorList>
            <consortium name="Tomato Genome Consortium"/>
        </authorList>
    </citation>
    <scope>NUCLEOTIDE SEQUENCE [LARGE SCALE GENOMIC DNA]</scope>
    <source>
        <strain evidence="2">cv. Heinz 1706</strain>
    </source>
</reference>
<proteinExistence type="predicted"/>
<dbReference type="Proteomes" id="UP000004994">
    <property type="component" value="Chromosome 5"/>
</dbReference>
<feature type="region of interest" description="Disordered" evidence="1">
    <location>
        <begin position="1"/>
        <end position="31"/>
    </location>
</feature>
<evidence type="ECO:0000313" key="2">
    <source>
        <dbReference type="EnsemblPlants" id="Solyc05g052660.1.1.1"/>
    </source>
</evidence>